<dbReference type="GO" id="GO:0046872">
    <property type="term" value="F:metal ion binding"/>
    <property type="evidence" value="ECO:0007669"/>
    <property type="project" value="UniProtKB-KW"/>
</dbReference>
<dbReference type="InterPro" id="IPR056470">
    <property type="entry name" value="BesD/HalB-like"/>
</dbReference>
<dbReference type="EMBL" id="JAGSXH010000111">
    <property type="protein sequence ID" value="MBS2965969.1"/>
    <property type="molecule type" value="Genomic_DNA"/>
</dbReference>
<sequence>MSSPRKPEPDGLGQHEVDPMLIAQARKGFAAYGFAKIPFVVPDRLKDAVAREVRAVLDEVGTRRDLRFKATGNTPRRMYNARRDEIAAVSELIPAVYDSPALTALLTEIVGEPVLPCPYEPEQYVATRLENPGDTHGWHWDDYAFALVWVIDSPPADNGGFVQCVPGTTWDKQNPSINRALLSGPTYSFELVPGDLYLMRTDTTLHRVYPVSSGIRTIINMGYASAADLEREISHETMDELWSAEIREEAKTRSAS</sequence>
<dbReference type="GO" id="GO:0016491">
    <property type="term" value="F:oxidoreductase activity"/>
    <property type="evidence" value="ECO:0007669"/>
    <property type="project" value="UniProtKB-KW"/>
</dbReference>
<evidence type="ECO:0000313" key="4">
    <source>
        <dbReference type="Proteomes" id="UP000677913"/>
    </source>
</evidence>
<accession>A0A8J7WTN9</accession>
<keyword evidence="1" id="KW-0408">Iron</keyword>
<evidence type="ECO:0000256" key="1">
    <source>
        <dbReference type="RuleBase" id="RU003682"/>
    </source>
</evidence>
<dbReference type="Pfam" id="PF23169">
    <property type="entry name" value="HalD"/>
    <property type="match status" value="1"/>
</dbReference>
<proteinExistence type="inferred from homology"/>
<comment type="caution">
    <text evidence="3">The sequence shown here is derived from an EMBL/GenBank/DDBJ whole genome shotgun (WGS) entry which is preliminary data.</text>
</comment>
<dbReference type="Proteomes" id="UP000677913">
    <property type="component" value="Unassembled WGS sequence"/>
</dbReference>
<reference evidence="3" key="1">
    <citation type="submission" date="2021-04" db="EMBL/GenBank/DDBJ databases">
        <title>Genome based classification of Actinospica acidithermotolerans sp. nov., an actinobacterium isolated from an Indonesian hot spring.</title>
        <authorList>
            <person name="Kusuma A.B."/>
            <person name="Putra K.E."/>
            <person name="Nafisah S."/>
            <person name="Loh J."/>
            <person name="Nouioui I."/>
            <person name="Goodfellow M."/>
        </authorList>
    </citation>
    <scope>NUCLEOTIDE SEQUENCE</scope>
    <source>
        <strain evidence="3">DSM 45618</strain>
    </source>
</reference>
<name>A0A8J7WTN9_9ACTN</name>
<gene>
    <name evidence="3" type="ORF">KGA66_23185</name>
</gene>
<keyword evidence="4" id="KW-1185">Reference proteome</keyword>
<feature type="domain" description="Fe2OG dioxygenase" evidence="2">
    <location>
        <begin position="110"/>
        <end position="225"/>
    </location>
</feature>
<organism evidence="3 4">
    <name type="scientific">Actinocrinis puniceicyclus</name>
    <dbReference type="NCBI Taxonomy" id="977794"/>
    <lineage>
        <taxon>Bacteria</taxon>
        <taxon>Bacillati</taxon>
        <taxon>Actinomycetota</taxon>
        <taxon>Actinomycetes</taxon>
        <taxon>Catenulisporales</taxon>
        <taxon>Actinospicaceae</taxon>
        <taxon>Actinocrinis</taxon>
    </lineage>
</organism>
<dbReference type="RefSeq" id="WP_211470587.1">
    <property type="nucleotide sequence ID" value="NZ_JAGSXH010000111.1"/>
</dbReference>
<dbReference type="PROSITE" id="PS51471">
    <property type="entry name" value="FE2OG_OXY"/>
    <property type="match status" value="1"/>
</dbReference>
<keyword evidence="1" id="KW-0560">Oxidoreductase</keyword>
<evidence type="ECO:0000313" key="3">
    <source>
        <dbReference type="EMBL" id="MBS2965969.1"/>
    </source>
</evidence>
<dbReference type="SUPFAM" id="SSF51197">
    <property type="entry name" value="Clavaminate synthase-like"/>
    <property type="match status" value="1"/>
</dbReference>
<protein>
    <recommendedName>
        <fullName evidence="2">Fe2OG dioxygenase domain-containing protein</fullName>
    </recommendedName>
</protein>
<dbReference type="InterPro" id="IPR005123">
    <property type="entry name" value="Oxoglu/Fe-dep_dioxygenase_dom"/>
</dbReference>
<dbReference type="Gene3D" id="2.60.120.620">
    <property type="entry name" value="q2cbj1_9rhob like domain"/>
    <property type="match status" value="1"/>
</dbReference>
<comment type="similarity">
    <text evidence="1">Belongs to the iron/ascorbate-dependent oxidoreductase family.</text>
</comment>
<evidence type="ECO:0000259" key="2">
    <source>
        <dbReference type="PROSITE" id="PS51471"/>
    </source>
</evidence>
<dbReference type="AlphaFoldDB" id="A0A8J7WTN9"/>
<keyword evidence="1" id="KW-0479">Metal-binding</keyword>